<dbReference type="EMBL" id="JADEWN010000032">
    <property type="protein sequence ID" value="MBE9191410.1"/>
    <property type="molecule type" value="Genomic_DNA"/>
</dbReference>
<keyword evidence="2" id="KW-1185">Reference proteome</keyword>
<name>A0ABR9UV12_9CHRO</name>
<proteinExistence type="predicted"/>
<gene>
    <name evidence="1" type="ORF">IQ230_13850</name>
</gene>
<comment type="caution">
    <text evidence="1">The sequence shown here is derived from an EMBL/GenBank/DDBJ whole genome shotgun (WGS) entry which is preliminary data.</text>
</comment>
<organism evidence="1 2">
    <name type="scientific">Gloeocapsopsis crepidinum LEGE 06123</name>
    <dbReference type="NCBI Taxonomy" id="588587"/>
    <lineage>
        <taxon>Bacteria</taxon>
        <taxon>Bacillati</taxon>
        <taxon>Cyanobacteriota</taxon>
        <taxon>Cyanophyceae</taxon>
        <taxon>Oscillatoriophycideae</taxon>
        <taxon>Chroococcales</taxon>
        <taxon>Chroococcaceae</taxon>
        <taxon>Gloeocapsopsis</taxon>
    </lineage>
</organism>
<evidence type="ECO:0000313" key="1">
    <source>
        <dbReference type="EMBL" id="MBE9191410.1"/>
    </source>
</evidence>
<reference evidence="1 2" key="1">
    <citation type="submission" date="2020-10" db="EMBL/GenBank/DDBJ databases">
        <authorList>
            <person name="Castelo-Branco R."/>
            <person name="Eusebio N."/>
            <person name="Adriana R."/>
            <person name="Vieira A."/>
            <person name="Brugerolle De Fraissinette N."/>
            <person name="Rezende De Castro R."/>
            <person name="Schneider M.P."/>
            <person name="Vasconcelos V."/>
            <person name="Leao P.N."/>
        </authorList>
    </citation>
    <scope>NUCLEOTIDE SEQUENCE [LARGE SCALE GENOMIC DNA]</scope>
    <source>
        <strain evidence="1 2">LEGE 06123</strain>
    </source>
</reference>
<dbReference type="RefSeq" id="WP_193932555.1">
    <property type="nucleotide sequence ID" value="NZ_CAWPMZ010000062.1"/>
</dbReference>
<dbReference type="Proteomes" id="UP000651156">
    <property type="component" value="Unassembled WGS sequence"/>
</dbReference>
<sequence length="86" mass="10219">MTNSNHDSCRFWKWRSLQMKITKIDRLMTGIAVIRGYDPNAELSAHIDVIHFGTYSTIKDEMTTFDKLRLETYGWCIIDDRWTLFV</sequence>
<protein>
    <submittedName>
        <fullName evidence="1">Uncharacterized protein</fullName>
    </submittedName>
</protein>
<accession>A0ABR9UV12</accession>
<evidence type="ECO:0000313" key="2">
    <source>
        <dbReference type="Proteomes" id="UP000651156"/>
    </source>
</evidence>